<dbReference type="Proteomes" id="UP001374535">
    <property type="component" value="Chromosome 6"/>
</dbReference>
<reference evidence="1 2" key="1">
    <citation type="journal article" date="2023" name="Life. Sci Alliance">
        <title>Evolutionary insights into 3D genome organization and epigenetic landscape of Vigna mungo.</title>
        <authorList>
            <person name="Junaid A."/>
            <person name="Singh B."/>
            <person name="Bhatia S."/>
        </authorList>
    </citation>
    <scope>NUCLEOTIDE SEQUENCE [LARGE SCALE GENOMIC DNA]</scope>
    <source>
        <strain evidence="1">Urdbean</strain>
    </source>
</reference>
<evidence type="ECO:0000313" key="1">
    <source>
        <dbReference type="EMBL" id="WVZ07829.1"/>
    </source>
</evidence>
<dbReference type="InterPro" id="IPR040229">
    <property type="entry name" value="At3g27390-like"/>
</dbReference>
<accession>A0AAQ3ND25</accession>
<keyword evidence="2" id="KW-1185">Reference proteome</keyword>
<dbReference type="AlphaFoldDB" id="A0AAQ3ND25"/>
<sequence>MQESSFKFGLSYVVAALAIYDEYSNDILDMPEGTCFPRPQFHKEIDSSQLASNSISISRPSSFHKGPSRTTSMKNIVELKSFELFDALFKECCRVGEKMVSEGLITRKDLEEARSGEGSRVISIGLPAYCLVQGLLRSAKFNSMGIFISDDTELTTTNRPREKFFDWFLNPLLIIKEQIKAENLSASEEDYLCKLQGITKSMSRFPTVKRRFDDLVKSLSDDQKLGGPIMARSKSAFARASKDSAVDLRYIVIASCYTSRQINDSIGKLT</sequence>
<dbReference type="PANTHER" id="PTHR31133">
    <property type="entry name" value="MEMBRANE PROTEIN"/>
    <property type="match status" value="1"/>
</dbReference>
<dbReference type="PANTHER" id="PTHR31133:SF11">
    <property type="entry name" value="STEROID NUCLEAR RECEPTOR, LIGAND-BINDING"/>
    <property type="match status" value="1"/>
</dbReference>
<dbReference type="EMBL" id="CP144695">
    <property type="protein sequence ID" value="WVZ07829.1"/>
    <property type="molecule type" value="Genomic_DNA"/>
</dbReference>
<name>A0AAQ3ND25_VIGMU</name>
<organism evidence="1 2">
    <name type="scientific">Vigna mungo</name>
    <name type="common">Black gram</name>
    <name type="synonym">Phaseolus mungo</name>
    <dbReference type="NCBI Taxonomy" id="3915"/>
    <lineage>
        <taxon>Eukaryota</taxon>
        <taxon>Viridiplantae</taxon>
        <taxon>Streptophyta</taxon>
        <taxon>Embryophyta</taxon>
        <taxon>Tracheophyta</taxon>
        <taxon>Spermatophyta</taxon>
        <taxon>Magnoliopsida</taxon>
        <taxon>eudicotyledons</taxon>
        <taxon>Gunneridae</taxon>
        <taxon>Pentapetalae</taxon>
        <taxon>rosids</taxon>
        <taxon>fabids</taxon>
        <taxon>Fabales</taxon>
        <taxon>Fabaceae</taxon>
        <taxon>Papilionoideae</taxon>
        <taxon>50 kb inversion clade</taxon>
        <taxon>NPAAA clade</taxon>
        <taxon>indigoferoid/millettioid clade</taxon>
        <taxon>Phaseoleae</taxon>
        <taxon>Vigna</taxon>
    </lineage>
</organism>
<proteinExistence type="predicted"/>
<protein>
    <submittedName>
        <fullName evidence="1">Uncharacterized protein</fullName>
    </submittedName>
</protein>
<gene>
    <name evidence="1" type="ORF">V8G54_021175</name>
</gene>
<evidence type="ECO:0000313" key="2">
    <source>
        <dbReference type="Proteomes" id="UP001374535"/>
    </source>
</evidence>